<dbReference type="AlphaFoldDB" id="A0AB35L8F8"/>
<reference evidence="1" key="2">
    <citation type="submission" date="2023-10" db="EMBL/GenBank/DDBJ databases">
        <title>Analysis of Resistance Genes of Carbapenem-resistant Providencia rettgeri.</title>
        <authorList>
            <person name="Liu M."/>
        </authorList>
    </citation>
    <scope>NUCLEOTIDE SEQUENCE</scope>
    <source>
        <strain evidence="1">QITACRE101</strain>
    </source>
</reference>
<name>A0AB35L8F8_PRORE</name>
<dbReference type="Proteomes" id="UP001162044">
    <property type="component" value="Unassembled WGS sequence"/>
</dbReference>
<evidence type="ECO:0000313" key="1">
    <source>
        <dbReference type="EMBL" id="MDH2305022.1"/>
    </source>
</evidence>
<dbReference type="RefSeq" id="WP_272671308.1">
    <property type="nucleotide sequence ID" value="NZ_JAPQLO010000026.1"/>
</dbReference>
<reference evidence="1" key="1">
    <citation type="submission" date="2023-04" db="EMBL/GenBank/DDBJ databases">
        <authorList>
            <person name="Li W."/>
        </authorList>
    </citation>
    <scope>NUCLEOTIDE SEQUENCE</scope>
    <source>
        <strain evidence="1">QITACRE101</strain>
    </source>
</reference>
<comment type="caution">
    <text evidence="1">The sequence shown here is derived from an EMBL/GenBank/DDBJ whole genome shotgun (WGS) entry which is preliminary data.</text>
</comment>
<dbReference type="EMBL" id="JARVQW010000002">
    <property type="protein sequence ID" value="MDH2305022.1"/>
    <property type="molecule type" value="Genomic_DNA"/>
</dbReference>
<sequence>MAMFIVRVELPNADYSDYQRLYDLMEGYGFTKQITGDDGVQYDLPDAEYYYNGTYDIEAVSSTAFKVAKSVRTNAKVLVTEAERIKWTGLIYQ</sequence>
<protein>
    <submittedName>
        <fullName evidence="1">DUF2622 domain-containing protein</fullName>
    </submittedName>
</protein>
<organism evidence="1 2">
    <name type="scientific">Providencia rettgeri</name>
    <dbReference type="NCBI Taxonomy" id="587"/>
    <lineage>
        <taxon>Bacteria</taxon>
        <taxon>Pseudomonadati</taxon>
        <taxon>Pseudomonadota</taxon>
        <taxon>Gammaproteobacteria</taxon>
        <taxon>Enterobacterales</taxon>
        <taxon>Morganellaceae</taxon>
        <taxon>Providencia</taxon>
    </lineage>
</organism>
<gene>
    <name evidence="1" type="ORF">QDQ51_06255</name>
</gene>
<evidence type="ECO:0000313" key="2">
    <source>
        <dbReference type="Proteomes" id="UP001162044"/>
    </source>
</evidence>
<proteinExistence type="predicted"/>
<accession>A0AB35L8F8</accession>